<feature type="transmembrane region" description="Helical" evidence="1">
    <location>
        <begin position="63"/>
        <end position="80"/>
    </location>
</feature>
<keyword evidence="1" id="KW-0472">Membrane</keyword>
<evidence type="ECO:0000256" key="1">
    <source>
        <dbReference type="SAM" id="Phobius"/>
    </source>
</evidence>
<comment type="caution">
    <text evidence="2">The sequence shown here is derived from an EMBL/GenBank/DDBJ whole genome shotgun (WGS) entry which is preliminary data.</text>
</comment>
<keyword evidence="1" id="KW-0812">Transmembrane</keyword>
<gene>
    <name evidence="2" type="ORF">KJP28_00390</name>
</gene>
<dbReference type="PANTHER" id="PTHR34980">
    <property type="entry name" value="INNER MEMBRANE PROTEIN-RELATED-RELATED"/>
    <property type="match status" value="1"/>
</dbReference>
<keyword evidence="3" id="KW-1185">Reference proteome</keyword>
<dbReference type="RefSeq" id="WP_218390254.1">
    <property type="nucleotide sequence ID" value="NZ_JAHUZE010000001.1"/>
</dbReference>
<dbReference type="InterPro" id="IPR008523">
    <property type="entry name" value="DUF805"/>
</dbReference>
<evidence type="ECO:0000313" key="2">
    <source>
        <dbReference type="EMBL" id="MBV7377363.1"/>
    </source>
</evidence>
<name>A0ABS6SWN5_9RHOB</name>
<reference evidence="2 3" key="1">
    <citation type="submission" date="2021-05" db="EMBL/GenBank/DDBJ databases">
        <title>Culturable bacteria isolated from Daya Bay.</title>
        <authorList>
            <person name="Zheng W."/>
            <person name="Yu S."/>
            <person name="Huang Y."/>
        </authorList>
    </citation>
    <scope>NUCLEOTIDE SEQUENCE [LARGE SCALE GENOMIC DNA]</scope>
    <source>
        <strain evidence="2 3">DP4N28-5</strain>
    </source>
</reference>
<evidence type="ECO:0000313" key="3">
    <source>
        <dbReference type="Proteomes" id="UP000756530"/>
    </source>
</evidence>
<feature type="transmembrane region" description="Helical" evidence="1">
    <location>
        <begin position="26"/>
        <end position="43"/>
    </location>
</feature>
<protein>
    <submittedName>
        <fullName evidence="2">DUF805 domain-containing protein</fullName>
    </submittedName>
</protein>
<dbReference type="EMBL" id="JAHUZE010000001">
    <property type="protein sequence ID" value="MBV7377363.1"/>
    <property type="molecule type" value="Genomic_DNA"/>
</dbReference>
<sequence>MNMKEAVTSVYSKYATFSGRSRRSEFWWFVLFYLIVSAILQIIDRAVFGTATGPVGGPPQQVSIFAAIFSLVSLLPNLAVGARRLHDIGKSGWWLLLGLIPIIGTIILIVWFAKDSDAETNAYGPPPGA</sequence>
<keyword evidence="1" id="KW-1133">Transmembrane helix</keyword>
<proteinExistence type="predicted"/>
<feature type="transmembrane region" description="Helical" evidence="1">
    <location>
        <begin position="92"/>
        <end position="113"/>
    </location>
</feature>
<dbReference type="Pfam" id="PF05656">
    <property type="entry name" value="DUF805"/>
    <property type="match status" value="1"/>
</dbReference>
<dbReference type="PANTHER" id="PTHR34980:SF2">
    <property type="entry name" value="INNER MEMBRANE PROTEIN YHAH-RELATED"/>
    <property type="match status" value="1"/>
</dbReference>
<accession>A0ABS6SWN5</accession>
<dbReference type="Proteomes" id="UP000756530">
    <property type="component" value="Unassembled WGS sequence"/>
</dbReference>
<organism evidence="2 3">
    <name type="scientific">Maritimibacter dapengensis</name>
    <dbReference type="NCBI Taxonomy" id="2836868"/>
    <lineage>
        <taxon>Bacteria</taxon>
        <taxon>Pseudomonadati</taxon>
        <taxon>Pseudomonadota</taxon>
        <taxon>Alphaproteobacteria</taxon>
        <taxon>Rhodobacterales</taxon>
        <taxon>Roseobacteraceae</taxon>
        <taxon>Maritimibacter</taxon>
    </lineage>
</organism>